<evidence type="ECO:0000313" key="2">
    <source>
        <dbReference type="EMBL" id="NJX14268.1"/>
    </source>
</evidence>
<proteinExistence type="predicted"/>
<keyword evidence="1" id="KW-0732">Signal</keyword>
<dbReference type="Gene3D" id="3.90.930.1">
    <property type="match status" value="1"/>
</dbReference>
<name>A0ABX1DB55_9FLAO</name>
<reference evidence="2 3" key="1">
    <citation type="submission" date="2020-03" db="EMBL/GenBank/DDBJ databases">
        <title>Tamlana sp. nov, isolated from XXX.</title>
        <authorList>
            <person name="Cao W.R."/>
        </authorList>
    </citation>
    <scope>NUCLEOTIDE SEQUENCE [LARGE SCALE GENOMIC DNA]</scope>
    <source>
        <strain evidence="2 3">HST1-43</strain>
    </source>
</reference>
<dbReference type="Proteomes" id="UP000760545">
    <property type="component" value="Unassembled WGS sequence"/>
</dbReference>
<feature type="signal peptide" evidence="1">
    <location>
        <begin position="1"/>
        <end position="19"/>
    </location>
</feature>
<evidence type="ECO:0000256" key="1">
    <source>
        <dbReference type="SAM" id="SignalP"/>
    </source>
</evidence>
<dbReference type="SUPFAM" id="SSF82185">
    <property type="entry name" value="Histone H3 K4-specific methyltransferase SET7/9 N-terminal domain"/>
    <property type="match status" value="2"/>
</dbReference>
<sequence>MKVIYGLLIFLVFTSVSMAQNFNQFDANGKRHGKWQKKYEGTDVLRYEGEFFHGKEIGLFKFYKNYKNRAVLSATKQFNPENELAEVKFFTSSGKLVGEGKMDGKTYVGTWKYYQKNNENLLTLEHYNDKGQLDGERFVYYPNEQVAEKQNYVAGKLHGESVWYSENNVIVKSYHYENGELHGPAKFFNKKGELICEGNYKNSEKHGVWKYYENGNLAKQETF</sequence>
<organism evidence="2 3">
    <name type="scientific">Tamlana crocina</name>
    <dbReference type="NCBI Taxonomy" id="393006"/>
    <lineage>
        <taxon>Bacteria</taxon>
        <taxon>Pseudomonadati</taxon>
        <taxon>Bacteroidota</taxon>
        <taxon>Flavobacteriia</taxon>
        <taxon>Flavobacteriales</taxon>
        <taxon>Flavobacteriaceae</taxon>
        <taxon>Tamlana</taxon>
    </lineage>
</organism>
<comment type="caution">
    <text evidence="2">The sequence shown here is derived from an EMBL/GenBank/DDBJ whole genome shotgun (WGS) entry which is preliminary data.</text>
</comment>
<dbReference type="Pfam" id="PF07661">
    <property type="entry name" value="MORN_2"/>
    <property type="match status" value="4"/>
</dbReference>
<gene>
    <name evidence="2" type="ORF">HC176_02040</name>
</gene>
<dbReference type="InterPro" id="IPR011652">
    <property type="entry name" value="MORN_2"/>
</dbReference>
<feature type="chain" id="PRO_5046521737" evidence="1">
    <location>
        <begin position="20"/>
        <end position="223"/>
    </location>
</feature>
<protein>
    <submittedName>
        <fullName evidence="2">Toxin-antitoxin system YwqK family antitoxin</fullName>
    </submittedName>
</protein>
<keyword evidence="3" id="KW-1185">Reference proteome</keyword>
<dbReference type="EMBL" id="JAAVJS010000002">
    <property type="protein sequence ID" value="NJX14268.1"/>
    <property type="molecule type" value="Genomic_DNA"/>
</dbReference>
<evidence type="ECO:0000313" key="3">
    <source>
        <dbReference type="Proteomes" id="UP000760545"/>
    </source>
</evidence>
<accession>A0ABX1DB55</accession>
<dbReference type="RefSeq" id="WP_167916520.1">
    <property type="nucleotide sequence ID" value="NZ_JAAVJS010000002.1"/>
</dbReference>